<dbReference type="GeneID" id="61750511"/>
<evidence type="ECO:0000313" key="4">
    <source>
        <dbReference type="Proteomes" id="UP000290580"/>
    </source>
</evidence>
<dbReference type="Proteomes" id="UP000290580">
    <property type="component" value="Unassembled WGS sequence"/>
</dbReference>
<organism evidence="1 3">
    <name type="scientific">Aliarcobacter skirrowii CCUG 10374</name>
    <dbReference type="NCBI Taxonomy" id="1032239"/>
    <lineage>
        <taxon>Bacteria</taxon>
        <taxon>Pseudomonadati</taxon>
        <taxon>Campylobacterota</taxon>
        <taxon>Epsilonproteobacteria</taxon>
        <taxon>Campylobacterales</taxon>
        <taxon>Arcobacteraceae</taxon>
        <taxon>Aliarcobacter</taxon>
    </lineage>
</organism>
<dbReference type="Proteomes" id="UP000262029">
    <property type="component" value="Chromosome"/>
</dbReference>
<dbReference type="RefSeq" id="WP_115588507.1">
    <property type="nucleotide sequence ID" value="NZ_CP032099.1"/>
</dbReference>
<dbReference type="EMBL" id="CP032099">
    <property type="protein sequence ID" value="AXX84582.1"/>
    <property type="molecule type" value="Genomic_DNA"/>
</dbReference>
<dbReference type="InterPro" id="IPR027417">
    <property type="entry name" value="P-loop_NTPase"/>
</dbReference>
<dbReference type="EMBL" id="NXIC01000009">
    <property type="protein sequence ID" value="RXI24733.1"/>
    <property type="molecule type" value="Genomic_DNA"/>
</dbReference>
<protein>
    <submittedName>
        <fullName evidence="1">Uncharacterized protein</fullName>
    </submittedName>
</protein>
<reference evidence="2 4" key="1">
    <citation type="submission" date="2017-09" db="EMBL/GenBank/DDBJ databases">
        <title>Genomics of the genus Arcobacter.</title>
        <authorList>
            <person name="Perez-Cataluna A."/>
            <person name="Figueras M.J."/>
            <person name="Salas-Masso N."/>
        </authorList>
    </citation>
    <scope>NUCLEOTIDE SEQUENCE [LARGE SCALE GENOMIC DNA]</scope>
    <source>
        <strain evidence="2 4">LMG 6621</strain>
    </source>
</reference>
<proteinExistence type="predicted"/>
<sequence>MISTDNATYTYRGFRLQALYALYKIFTSSHSYTFQPEGAEDLAIFDNNKKLIEAIQVKSGNNSLSLSDFKNSFFERLVHLQSTNPDICIYIVKFGPIGIELKNACNKDGVERQNVINKLLSKENFKCNKNQLENLFNSMKTMVVIEKEIYQNIDDVLKDSLLGINKDHAFDLLTKWIYDFSEEQGMINQSILKDKIINISKFLKGRESYHKKWFSVIQPIEFLEINEKQKESLAISYYQGESAKISHIHLNLDVKRLSKLTWMQKLHSEQNILFIHGASGQGKSTLAYRYIHEFYPESWCFEIKLTENRTDALESALAISEHANALDTSILVYMDVSPHDSGWEELVQSLSNYSNIKVLITIREEDWKKSYITGVDFSFNDIDLKFDEEEATEIFKILFHKQSIKHYLNFTDAWNAFGSKGSLLEFVYLITQGGRLKERLQSQIDRLIDENNNHIISILRCIAVATASGARINVKKTIQHFQIVPEILFKRLESEYFLRIDDSKQWIEAYHPLRSVILEEILIDEGYAPWIEQFQIIWPLIHDEDVGIILLHAFINHFDKREEIFSTVLLSNPNNWISIEKIIQALIWLSVKEFVEEHLDYIKEIFNTAEGHFILTLGADIANVINDSWKDLISLPIPEERRLKWIEIRNHLEIANFKLNYLTQYLQDLPQELFTPKKDEEWYALSKTMLWLCKCSIINDVSFIDKNTLEQAEIKSIKIASHFATSLYLAYPKSFLKWQSLNRKIILERLCKKENVIGIEETEENIKAHFLTFDLTIDQDNKHSDDEENIVHAKTMAVIDILHKLFPEKKVISSQGYGHLLSEMINHDESVKSIPVENLHTKEFVEVNAMFRRITNNFFRPETWNDYVEDVMMLRQKILEYLKITISLLEQYFHNKQAIDPLRKSGAIEKWNELDSTLKQQILLPITAVDKWGFFDEDSIFIKGSIEINNINLSIKRYASIQKVLRDYKTNLGNFFLQAASVFDINAFTGKLSSEERNNLIQKFEMQNFPVNHLHLSWINLLESINNIPVLQKEFDNIFSELTEYKLNKDLKNQEKLTIERLGQLWYFFAHNPNIKTKRAQKELTKRFEDRKKNLLNEVLLLLNTNETRTKFSFLEKDPDKQNNHILYIKVENDSALQAWYICFESIMKTSKYIHNLTPFAKTVLEWYWKRILFIPIANTYTVNNFIIPMPTNHFLLSSNEEEINPLQHIPKKLSKSECELLKLSQFSSSTATMINEIFDLTSKLFRYVSHIKDLKNLPDNLNYGKKVLTSYVKNINIVINDSINVVIEKLTVLQEYIKEKSENENDIYLDVVSELSNFWTHLYPDSIFEDKDELNMKELQIWSDELQQAIGSLMSLYPLVMDLD</sequence>
<evidence type="ECO:0000313" key="1">
    <source>
        <dbReference type="EMBL" id="AXX84582.1"/>
    </source>
</evidence>
<keyword evidence="4" id="KW-1185">Reference proteome</keyword>
<evidence type="ECO:0000313" key="2">
    <source>
        <dbReference type="EMBL" id="RXI24733.1"/>
    </source>
</evidence>
<accession>A0AAD0WN73</accession>
<gene>
    <name evidence="1" type="ORF">ASKIR_0759</name>
    <name evidence="2" type="ORF">CP959_09875</name>
</gene>
<reference evidence="1 3" key="2">
    <citation type="submission" date="2018-08" db="EMBL/GenBank/DDBJ databases">
        <title>Complete genome of the Arcobacter skirrowii type strain LMG 6621.</title>
        <authorList>
            <person name="Miller W.G."/>
            <person name="Yee E."/>
            <person name="Bono J.L."/>
        </authorList>
    </citation>
    <scope>NUCLEOTIDE SEQUENCE [LARGE SCALE GENOMIC DNA]</scope>
    <source>
        <strain evidence="1 3">CCUG 10374</strain>
    </source>
</reference>
<name>A0AAD0WN73_9BACT</name>
<dbReference type="SUPFAM" id="SSF52540">
    <property type="entry name" value="P-loop containing nucleoside triphosphate hydrolases"/>
    <property type="match status" value="1"/>
</dbReference>
<evidence type="ECO:0000313" key="3">
    <source>
        <dbReference type="Proteomes" id="UP000262029"/>
    </source>
</evidence>